<name>A0A0G4JWW9_9GAMM</name>
<protein>
    <submittedName>
        <fullName evidence="2">Uncharacterized protein</fullName>
    </submittedName>
</protein>
<dbReference type="STRING" id="1109412.BN1221_02633c"/>
<keyword evidence="1" id="KW-0472">Membrane</keyword>
<feature type="transmembrane region" description="Helical" evidence="1">
    <location>
        <begin position="27"/>
        <end position="47"/>
    </location>
</feature>
<reference evidence="3" key="1">
    <citation type="submission" date="2015-01" db="EMBL/GenBank/DDBJ databases">
        <authorList>
            <person name="Paterson Steve"/>
        </authorList>
    </citation>
    <scope>NUCLEOTIDE SEQUENCE [LARGE SCALE GENOMIC DNA]</scope>
    <source>
        <strain evidence="3">OBR1</strain>
    </source>
</reference>
<dbReference type="RefSeq" id="WP_048637669.1">
    <property type="nucleotide sequence ID" value="NZ_CGIG01000001.1"/>
</dbReference>
<dbReference type="AlphaFoldDB" id="A0A0G4JWW9"/>
<accession>A0A0G4JWW9</accession>
<keyword evidence="1" id="KW-0812">Transmembrane</keyword>
<gene>
    <name evidence="2" type="ORF">BN1221_02633c</name>
</gene>
<organism evidence="2 3">
    <name type="scientific">Brenneria goodwinii</name>
    <dbReference type="NCBI Taxonomy" id="1109412"/>
    <lineage>
        <taxon>Bacteria</taxon>
        <taxon>Pseudomonadati</taxon>
        <taxon>Pseudomonadota</taxon>
        <taxon>Gammaproteobacteria</taxon>
        <taxon>Enterobacterales</taxon>
        <taxon>Pectobacteriaceae</taxon>
        <taxon>Brenneria</taxon>
    </lineage>
</organism>
<dbReference type="Proteomes" id="UP000044377">
    <property type="component" value="Unassembled WGS sequence"/>
</dbReference>
<evidence type="ECO:0000313" key="2">
    <source>
        <dbReference type="EMBL" id="CPR17428.1"/>
    </source>
</evidence>
<evidence type="ECO:0000313" key="3">
    <source>
        <dbReference type="Proteomes" id="UP000044377"/>
    </source>
</evidence>
<sequence length="94" mass="10874">MLLPPDDLYWHHGKELTDRLQTFYKKVFYINKTAGLINVILVAYYCMRKEEDLRRGAIFYGGIVLVPPKTATFHTKKQRMTVKKTAPEGAVISK</sequence>
<proteinExistence type="predicted"/>
<dbReference type="EMBL" id="CGIG01000001">
    <property type="protein sequence ID" value="CPR17428.1"/>
    <property type="molecule type" value="Genomic_DNA"/>
</dbReference>
<keyword evidence="3" id="KW-1185">Reference proteome</keyword>
<keyword evidence="1" id="KW-1133">Transmembrane helix</keyword>
<evidence type="ECO:0000256" key="1">
    <source>
        <dbReference type="SAM" id="Phobius"/>
    </source>
</evidence>